<keyword evidence="3" id="KW-1185">Reference proteome</keyword>
<sequence>MTPDWRKSSRSTTQGGECVEVAAFPGTIGMRDSKDPEGGHLALAPERFAALIRRLKNLT</sequence>
<evidence type="ECO:0000259" key="1">
    <source>
        <dbReference type="Pfam" id="PF04149"/>
    </source>
</evidence>
<accession>A0ABS3S7T8</accession>
<dbReference type="Pfam" id="PF04149">
    <property type="entry name" value="DUF397"/>
    <property type="match status" value="1"/>
</dbReference>
<dbReference type="InterPro" id="IPR007278">
    <property type="entry name" value="DUF397"/>
</dbReference>
<protein>
    <submittedName>
        <fullName evidence="2">DUF397 domain-containing protein</fullName>
    </submittedName>
</protein>
<name>A0ABS3S7T8_9ACTN</name>
<feature type="domain" description="DUF397" evidence="1">
    <location>
        <begin position="4"/>
        <end position="56"/>
    </location>
</feature>
<gene>
    <name evidence="2" type="ORF">J4709_46650</name>
</gene>
<reference evidence="2 3" key="1">
    <citation type="submission" date="2021-03" db="EMBL/GenBank/DDBJ databases">
        <title>Actinomadura violae sp. nov., isolated from lichen in Thailand.</title>
        <authorList>
            <person name="Kanchanasin P."/>
            <person name="Saeng-In P."/>
            <person name="Phongsopitanun W."/>
            <person name="Yuki M."/>
            <person name="Kudo T."/>
            <person name="Ohkuma M."/>
            <person name="Tanasupawat S."/>
        </authorList>
    </citation>
    <scope>NUCLEOTIDE SEQUENCE [LARGE SCALE GENOMIC DNA]</scope>
    <source>
        <strain evidence="2 3">LCR2-06</strain>
    </source>
</reference>
<evidence type="ECO:0000313" key="2">
    <source>
        <dbReference type="EMBL" id="MBO2465072.1"/>
    </source>
</evidence>
<proteinExistence type="predicted"/>
<evidence type="ECO:0000313" key="3">
    <source>
        <dbReference type="Proteomes" id="UP000680206"/>
    </source>
</evidence>
<comment type="caution">
    <text evidence="2">The sequence shown here is derived from an EMBL/GenBank/DDBJ whole genome shotgun (WGS) entry which is preliminary data.</text>
</comment>
<dbReference type="Proteomes" id="UP000680206">
    <property type="component" value="Unassembled WGS sequence"/>
</dbReference>
<dbReference type="RefSeq" id="WP_208251932.1">
    <property type="nucleotide sequence ID" value="NZ_JAGEPF010000041.1"/>
</dbReference>
<dbReference type="EMBL" id="JAGEPF010000041">
    <property type="protein sequence ID" value="MBO2465072.1"/>
    <property type="molecule type" value="Genomic_DNA"/>
</dbReference>
<organism evidence="2 3">
    <name type="scientific">Actinomadura violacea</name>
    <dbReference type="NCBI Taxonomy" id="2819934"/>
    <lineage>
        <taxon>Bacteria</taxon>
        <taxon>Bacillati</taxon>
        <taxon>Actinomycetota</taxon>
        <taxon>Actinomycetes</taxon>
        <taxon>Streptosporangiales</taxon>
        <taxon>Thermomonosporaceae</taxon>
        <taxon>Actinomadura</taxon>
    </lineage>
</organism>